<organism evidence="2 3">
    <name type="scientific">Ornithinimicrobium pratense</name>
    <dbReference type="NCBI Taxonomy" id="2593973"/>
    <lineage>
        <taxon>Bacteria</taxon>
        <taxon>Bacillati</taxon>
        <taxon>Actinomycetota</taxon>
        <taxon>Actinomycetes</taxon>
        <taxon>Micrococcales</taxon>
        <taxon>Ornithinimicrobiaceae</taxon>
        <taxon>Ornithinimicrobium</taxon>
    </lineage>
</organism>
<dbReference type="RefSeq" id="WP_158059922.1">
    <property type="nucleotide sequence ID" value="NZ_CP044427.1"/>
</dbReference>
<keyword evidence="1" id="KW-0472">Membrane</keyword>
<proteinExistence type="predicted"/>
<dbReference type="AlphaFoldDB" id="A0A5J6V2I0"/>
<gene>
    <name evidence="2" type="ORF">FY030_01205</name>
</gene>
<dbReference type="KEGG" id="serw:FY030_01205"/>
<evidence type="ECO:0000313" key="3">
    <source>
        <dbReference type="Proteomes" id="UP000326546"/>
    </source>
</evidence>
<feature type="transmembrane region" description="Helical" evidence="1">
    <location>
        <begin position="94"/>
        <end position="121"/>
    </location>
</feature>
<feature type="transmembrane region" description="Helical" evidence="1">
    <location>
        <begin position="52"/>
        <end position="73"/>
    </location>
</feature>
<keyword evidence="1" id="KW-0812">Transmembrane</keyword>
<name>A0A5J6V2I0_9MICO</name>
<feature type="transmembrane region" description="Helical" evidence="1">
    <location>
        <begin position="141"/>
        <end position="163"/>
    </location>
</feature>
<keyword evidence="3" id="KW-1185">Reference proteome</keyword>
<accession>A0A5J6V2I0</accession>
<feature type="transmembrane region" description="Helical" evidence="1">
    <location>
        <begin position="22"/>
        <end position="40"/>
    </location>
</feature>
<dbReference type="OrthoDB" id="3822725at2"/>
<feature type="transmembrane region" description="Helical" evidence="1">
    <location>
        <begin position="170"/>
        <end position="190"/>
    </location>
</feature>
<reference evidence="2 3" key="1">
    <citation type="submission" date="2019-09" db="EMBL/GenBank/DDBJ databases">
        <title>Serinicoccus pratensis sp. nov., isolated from meadow soil.</title>
        <authorList>
            <person name="Zhang W."/>
        </authorList>
    </citation>
    <scope>NUCLEOTIDE SEQUENCE [LARGE SCALE GENOMIC DNA]</scope>
    <source>
        <strain evidence="2 3">W204</strain>
    </source>
</reference>
<sequence>MGFTTLLTVELRKLVDTRAGRWLLLSILIITALVMGITLWSNRNSGTGLVPLLAAANIPQAILIPILGIMTAANEWGQRTALITFTQEPRRMRVMLAKTVAAVVLGLLVLALSIGLAMAAHAVSMLAVDGGEIDLAMGWTLLGHLVVMQVLGVLMGVAFGALLLNVPLGIVAYVLVPALSPLVFMATAWLRENAAWFDLSMAQGGLLGDEALTGEQWAQIGTSSALWILLPLAVGCWRVARKEAK</sequence>
<dbReference type="Proteomes" id="UP000326546">
    <property type="component" value="Chromosome"/>
</dbReference>
<evidence type="ECO:0000313" key="2">
    <source>
        <dbReference type="EMBL" id="QFG67524.1"/>
    </source>
</evidence>
<feature type="transmembrane region" description="Helical" evidence="1">
    <location>
        <begin position="217"/>
        <end position="240"/>
    </location>
</feature>
<protein>
    <submittedName>
        <fullName evidence="2">ABC transporter permease</fullName>
    </submittedName>
</protein>
<dbReference type="EMBL" id="CP044427">
    <property type="protein sequence ID" value="QFG67524.1"/>
    <property type="molecule type" value="Genomic_DNA"/>
</dbReference>
<keyword evidence="1" id="KW-1133">Transmembrane helix</keyword>
<evidence type="ECO:0000256" key="1">
    <source>
        <dbReference type="SAM" id="Phobius"/>
    </source>
</evidence>